<sequence>MMNVFDRMRGRGFGSARVTFAAIGAALALFGTALAPARAQAPLAHLGTNAIAVVEDVSGTGGIGFMDFIFAGQSFDLGTDGRLVVSYLSGCRSETIVGGKVSFSPNGATAEGGKVTSTVAANCQVAAAEIGAGATEAGAVVVRGTGDLLGDTEEDRVIRSGSPAFRWLAGGAAEVRIYNAGRAPAELVWSGQGTDGHIEYPASAPRLTPNIPYRVEVRSGGAVIGVARFSIDPTLAVPDTLANRLVPVAKP</sequence>
<dbReference type="EMBL" id="QGLF01000007">
    <property type="protein sequence ID" value="PWR17962.1"/>
    <property type="molecule type" value="Genomic_DNA"/>
</dbReference>
<gene>
    <name evidence="1" type="ORF">DKG75_20695</name>
</gene>
<organism evidence="1 2">
    <name type="scientific">Zavarzinia compransoris</name>
    <dbReference type="NCBI Taxonomy" id="1264899"/>
    <lineage>
        <taxon>Bacteria</taxon>
        <taxon>Pseudomonadati</taxon>
        <taxon>Pseudomonadota</taxon>
        <taxon>Alphaproteobacteria</taxon>
        <taxon>Rhodospirillales</taxon>
        <taxon>Zavarziniaceae</taxon>
        <taxon>Zavarzinia</taxon>
    </lineage>
</organism>
<keyword evidence="2" id="KW-1185">Reference proteome</keyword>
<name>A0A317DU93_9PROT</name>
<accession>A0A317DU93</accession>
<dbReference type="AlphaFoldDB" id="A0A317DU93"/>
<reference evidence="2" key="1">
    <citation type="submission" date="2018-05" db="EMBL/GenBank/DDBJ databases">
        <title>Zavarzinia sp. HR-AS.</title>
        <authorList>
            <person name="Lee Y."/>
            <person name="Jeon C.O."/>
        </authorList>
    </citation>
    <scope>NUCLEOTIDE SEQUENCE [LARGE SCALE GENOMIC DNA]</scope>
    <source>
        <strain evidence="2">DSM 1231</strain>
    </source>
</reference>
<proteinExistence type="predicted"/>
<protein>
    <submittedName>
        <fullName evidence="1">Uncharacterized protein</fullName>
    </submittedName>
</protein>
<dbReference type="RefSeq" id="WP_109923096.1">
    <property type="nucleotide sequence ID" value="NZ_QGLF01000007.1"/>
</dbReference>
<dbReference type="Proteomes" id="UP000246077">
    <property type="component" value="Unassembled WGS sequence"/>
</dbReference>
<evidence type="ECO:0000313" key="1">
    <source>
        <dbReference type="EMBL" id="PWR17962.1"/>
    </source>
</evidence>
<evidence type="ECO:0000313" key="2">
    <source>
        <dbReference type="Proteomes" id="UP000246077"/>
    </source>
</evidence>
<dbReference type="OrthoDB" id="7346346at2"/>
<comment type="caution">
    <text evidence="1">The sequence shown here is derived from an EMBL/GenBank/DDBJ whole genome shotgun (WGS) entry which is preliminary data.</text>
</comment>